<reference evidence="3 4" key="1">
    <citation type="journal article" date="2016" name="Environ. Microbiol.">
        <title>Genomic resolution of a cold subsurface aquifer community provides metabolic insights for novel microbes adapted to high CO concentrations.</title>
        <authorList>
            <person name="Probst A.J."/>
            <person name="Castelle C.J."/>
            <person name="Singh A."/>
            <person name="Brown C.T."/>
            <person name="Anantharaman K."/>
            <person name="Sharon I."/>
            <person name="Hug L.A."/>
            <person name="Burstein D."/>
            <person name="Emerson J.B."/>
            <person name="Thomas B.C."/>
            <person name="Banfield J.F."/>
        </authorList>
    </citation>
    <scope>NUCLEOTIDE SEQUENCE [LARGE SCALE GENOMIC DNA]</scope>
    <source>
        <strain evidence="3">CG1_02_41_21</strain>
    </source>
</reference>
<evidence type="ECO:0000256" key="2">
    <source>
        <dbReference type="SAM" id="Coils"/>
    </source>
</evidence>
<dbReference type="AlphaFoldDB" id="A0A1J4TA96"/>
<dbReference type="InterPro" id="IPR023799">
    <property type="entry name" value="RbfA_dom_sf"/>
</dbReference>
<evidence type="ECO:0000313" key="3">
    <source>
        <dbReference type="EMBL" id="OIO08257.1"/>
    </source>
</evidence>
<dbReference type="Gene3D" id="3.30.300.20">
    <property type="match status" value="1"/>
</dbReference>
<proteinExistence type="predicted"/>
<dbReference type="InterPro" id="IPR000238">
    <property type="entry name" value="RbfA"/>
</dbReference>
<dbReference type="InterPro" id="IPR015946">
    <property type="entry name" value="KH_dom-like_a/b"/>
</dbReference>
<organism evidence="3 4">
    <name type="scientific">Candidatus Falkowbacteria bacterium CG1_02_41_21</name>
    <dbReference type="NCBI Taxonomy" id="1805147"/>
    <lineage>
        <taxon>Bacteria</taxon>
        <taxon>Candidatus Falkowiibacteriota</taxon>
    </lineage>
</organism>
<dbReference type="SUPFAM" id="SSF89919">
    <property type="entry name" value="Ribosome-binding factor A, RbfA"/>
    <property type="match status" value="1"/>
</dbReference>
<keyword evidence="1" id="KW-0690">Ribosome biogenesis</keyword>
<protein>
    <recommendedName>
        <fullName evidence="5">Ribosome-binding factor A</fullName>
    </recommendedName>
</protein>
<dbReference type="Proteomes" id="UP000182860">
    <property type="component" value="Unassembled WGS sequence"/>
</dbReference>
<dbReference type="EMBL" id="MNUV01000011">
    <property type="protein sequence ID" value="OIO08257.1"/>
    <property type="molecule type" value="Genomic_DNA"/>
</dbReference>
<sequence length="118" mass="13262">MASRIAQINEGLKHELANILNKELELRNILVTVSYVYCSDDLKYARVGVSVLPDRLAGTALRALRAKSGLIVKLLQKRTTIHHIPKITWDLDVTEREAGIIEQAIAEEEAEIECLKKD</sequence>
<name>A0A1J4TA96_9BACT</name>
<accession>A0A1J4TA96</accession>
<evidence type="ECO:0000313" key="4">
    <source>
        <dbReference type="Proteomes" id="UP000182860"/>
    </source>
</evidence>
<feature type="coiled-coil region" evidence="2">
    <location>
        <begin position="91"/>
        <end position="118"/>
    </location>
</feature>
<dbReference type="Pfam" id="PF02033">
    <property type="entry name" value="RBFA"/>
    <property type="match status" value="1"/>
</dbReference>
<dbReference type="GO" id="GO:0006364">
    <property type="term" value="P:rRNA processing"/>
    <property type="evidence" value="ECO:0007669"/>
    <property type="project" value="InterPro"/>
</dbReference>
<comment type="caution">
    <text evidence="3">The sequence shown here is derived from an EMBL/GenBank/DDBJ whole genome shotgun (WGS) entry which is preliminary data.</text>
</comment>
<evidence type="ECO:0008006" key="5">
    <source>
        <dbReference type="Google" id="ProtNLM"/>
    </source>
</evidence>
<keyword evidence="2" id="KW-0175">Coiled coil</keyword>
<evidence type="ECO:0000256" key="1">
    <source>
        <dbReference type="ARBA" id="ARBA00022517"/>
    </source>
</evidence>
<gene>
    <name evidence="3" type="ORF">AUJ35_00650</name>
</gene>